<gene>
    <name evidence="3" type="ORF">DPMN_175876</name>
</gene>
<keyword evidence="4" id="KW-1185">Reference proteome</keyword>
<feature type="region of interest" description="Disordered" evidence="1">
    <location>
        <begin position="1"/>
        <end position="78"/>
    </location>
</feature>
<evidence type="ECO:0000313" key="3">
    <source>
        <dbReference type="EMBL" id="KAH3774494.1"/>
    </source>
</evidence>
<comment type="caution">
    <text evidence="3">The sequence shown here is derived from an EMBL/GenBank/DDBJ whole genome shotgun (WGS) entry which is preliminary data.</text>
</comment>
<dbReference type="AlphaFoldDB" id="A0A9D4E8Y1"/>
<keyword evidence="2" id="KW-0472">Membrane</keyword>
<feature type="compositionally biased region" description="Polar residues" evidence="1">
    <location>
        <begin position="67"/>
        <end position="78"/>
    </location>
</feature>
<keyword evidence="2" id="KW-0812">Transmembrane</keyword>
<reference evidence="3" key="1">
    <citation type="journal article" date="2019" name="bioRxiv">
        <title>The Genome of the Zebra Mussel, Dreissena polymorpha: A Resource for Invasive Species Research.</title>
        <authorList>
            <person name="McCartney M.A."/>
            <person name="Auch B."/>
            <person name="Kono T."/>
            <person name="Mallez S."/>
            <person name="Zhang Y."/>
            <person name="Obille A."/>
            <person name="Becker A."/>
            <person name="Abrahante J.E."/>
            <person name="Garbe J."/>
            <person name="Badalamenti J.P."/>
            <person name="Herman A."/>
            <person name="Mangelson H."/>
            <person name="Liachko I."/>
            <person name="Sullivan S."/>
            <person name="Sone E.D."/>
            <person name="Koren S."/>
            <person name="Silverstein K.A.T."/>
            <person name="Beckman K.B."/>
            <person name="Gohl D.M."/>
        </authorList>
    </citation>
    <scope>NUCLEOTIDE SEQUENCE</scope>
    <source>
        <strain evidence="3">Duluth1</strain>
        <tissue evidence="3">Whole animal</tissue>
    </source>
</reference>
<name>A0A9D4E8Y1_DREPO</name>
<evidence type="ECO:0000313" key="4">
    <source>
        <dbReference type="Proteomes" id="UP000828390"/>
    </source>
</evidence>
<organism evidence="3 4">
    <name type="scientific">Dreissena polymorpha</name>
    <name type="common">Zebra mussel</name>
    <name type="synonym">Mytilus polymorpha</name>
    <dbReference type="NCBI Taxonomy" id="45954"/>
    <lineage>
        <taxon>Eukaryota</taxon>
        <taxon>Metazoa</taxon>
        <taxon>Spiralia</taxon>
        <taxon>Lophotrochozoa</taxon>
        <taxon>Mollusca</taxon>
        <taxon>Bivalvia</taxon>
        <taxon>Autobranchia</taxon>
        <taxon>Heteroconchia</taxon>
        <taxon>Euheterodonta</taxon>
        <taxon>Imparidentia</taxon>
        <taxon>Neoheterodontei</taxon>
        <taxon>Myida</taxon>
        <taxon>Dreissenoidea</taxon>
        <taxon>Dreissenidae</taxon>
        <taxon>Dreissena</taxon>
    </lineage>
</organism>
<dbReference type="EMBL" id="JAIWYP010000009">
    <property type="protein sequence ID" value="KAH3774494.1"/>
    <property type="molecule type" value="Genomic_DNA"/>
</dbReference>
<proteinExistence type="predicted"/>
<protein>
    <submittedName>
        <fullName evidence="3">Uncharacterized protein</fullName>
    </submittedName>
</protein>
<feature type="compositionally biased region" description="Polar residues" evidence="1">
    <location>
        <begin position="32"/>
        <end position="58"/>
    </location>
</feature>
<evidence type="ECO:0000256" key="2">
    <source>
        <dbReference type="SAM" id="Phobius"/>
    </source>
</evidence>
<sequence length="175" mass="20360">MPEHYSRNQPRTLQQKSAQNITAEISPEHYSRNQPRTLQQKSAQNRTLQQKSAQNITAEISPEHYSRNQPRTLQQKSAQNITAEISPEHYSRNQPRTLQQKSAYTASTVKQIIILILVSLLLCFNYANLRDKNVKLVGYFWVNKVHIPKKNLYIASWQFYELFEVKNFDVGSGLI</sequence>
<accession>A0A9D4E8Y1</accession>
<evidence type="ECO:0000256" key="1">
    <source>
        <dbReference type="SAM" id="MobiDB-lite"/>
    </source>
</evidence>
<feature type="compositionally biased region" description="Polar residues" evidence="1">
    <location>
        <begin position="7"/>
        <end position="23"/>
    </location>
</feature>
<dbReference type="Proteomes" id="UP000828390">
    <property type="component" value="Unassembled WGS sequence"/>
</dbReference>
<reference evidence="3" key="2">
    <citation type="submission" date="2020-11" db="EMBL/GenBank/DDBJ databases">
        <authorList>
            <person name="McCartney M.A."/>
            <person name="Auch B."/>
            <person name="Kono T."/>
            <person name="Mallez S."/>
            <person name="Becker A."/>
            <person name="Gohl D.M."/>
            <person name="Silverstein K.A.T."/>
            <person name="Koren S."/>
            <person name="Bechman K.B."/>
            <person name="Herman A."/>
            <person name="Abrahante J.E."/>
            <person name="Garbe J."/>
        </authorList>
    </citation>
    <scope>NUCLEOTIDE SEQUENCE</scope>
    <source>
        <strain evidence="3">Duluth1</strain>
        <tissue evidence="3">Whole animal</tissue>
    </source>
</reference>
<keyword evidence="2" id="KW-1133">Transmembrane helix</keyword>
<feature type="transmembrane region" description="Helical" evidence="2">
    <location>
        <begin position="112"/>
        <end position="129"/>
    </location>
</feature>